<proteinExistence type="predicted"/>
<dbReference type="EMBL" id="JBHSBC010000056">
    <property type="protein sequence ID" value="MFC3986421.1"/>
    <property type="molecule type" value="Genomic_DNA"/>
</dbReference>
<evidence type="ECO:0008006" key="3">
    <source>
        <dbReference type="Google" id="ProtNLM"/>
    </source>
</evidence>
<reference evidence="2" key="1">
    <citation type="journal article" date="2019" name="Int. J. Syst. Evol. Microbiol.">
        <title>The Global Catalogue of Microorganisms (GCM) 10K type strain sequencing project: providing services to taxonomists for standard genome sequencing and annotation.</title>
        <authorList>
            <consortium name="The Broad Institute Genomics Platform"/>
            <consortium name="The Broad Institute Genome Sequencing Center for Infectious Disease"/>
            <person name="Wu L."/>
            <person name="Ma J."/>
        </authorList>
    </citation>
    <scope>NUCLEOTIDE SEQUENCE [LARGE SCALE GENOMIC DNA]</scope>
    <source>
        <strain evidence="2">TBRC 7912</strain>
    </source>
</reference>
<sequence>MNAAGVGMPALLHLDAFAREVEQAFGHLPYLVGSAARGKVWRDVDVRLMLPDDEFDALFPQFKSPRPGRLDNRWALVCAAISELGRARTGLPIDFQIQRTSDANEHYGGGVRHALGLSLSWTA</sequence>
<dbReference type="Proteomes" id="UP001595698">
    <property type="component" value="Unassembled WGS sequence"/>
</dbReference>
<evidence type="ECO:0000313" key="1">
    <source>
        <dbReference type="EMBL" id="MFC3986421.1"/>
    </source>
</evidence>
<organism evidence="1 2">
    <name type="scientific">Streptosporangium jomthongense</name>
    <dbReference type="NCBI Taxonomy" id="1193683"/>
    <lineage>
        <taxon>Bacteria</taxon>
        <taxon>Bacillati</taxon>
        <taxon>Actinomycetota</taxon>
        <taxon>Actinomycetes</taxon>
        <taxon>Streptosporangiales</taxon>
        <taxon>Streptosporangiaceae</taxon>
        <taxon>Streptosporangium</taxon>
    </lineage>
</organism>
<accession>A0ABV8FER8</accession>
<gene>
    <name evidence="1" type="ORF">ACFOYY_40260</name>
</gene>
<name>A0ABV8FER8_9ACTN</name>
<evidence type="ECO:0000313" key="2">
    <source>
        <dbReference type="Proteomes" id="UP001595698"/>
    </source>
</evidence>
<protein>
    <recommendedName>
        <fullName evidence="3">Polymerase nucleotidyl transferase domain-containing protein</fullName>
    </recommendedName>
</protein>
<keyword evidence="2" id="KW-1185">Reference proteome</keyword>
<comment type="caution">
    <text evidence="1">The sequence shown here is derived from an EMBL/GenBank/DDBJ whole genome shotgun (WGS) entry which is preliminary data.</text>
</comment>
<dbReference type="RefSeq" id="WP_386196642.1">
    <property type="nucleotide sequence ID" value="NZ_JBHSBC010000056.1"/>
</dbReference>